<dbReference type="RefSeq" id="WP_079473265.1">
    <property type="nucleotide sequence ID" value="NZ_FUZZ01000006.1"/>
</dbReference>
<name>A0A1T5PBI2_9BACT</name>
<protein>
    <submittedName>
        <fullName evidence="1">Uncharacterized protein</fullName>
    </submittedName>
</protein>
<gene>
    <name evidence="1" type="ORF">SAMN05660461_6004</name>
</gene>
<sequence>MKVFSHESTAVLSRSGSVVAIKTDSAKKFTEPAPKDKNNGAGKVWASWGESNRRPSEYAAYFKNTGVLSGGIDIIARIAMGQGVLPMQVISRDGEGKEELKTVDDPEITTWLTNNNIGAFCYATIMDVIKSGHCFSQLITNGDKSKINRLKRTDPSKCRFGRYDTNGKIEYLYLSNRWGSGATSWDNDIVKRIPLMDRDAPLLDLLEDDGTLKTLPVEFAISSNYPLFDSDYYVDAPWWSGRQWANIAMKVPEMKAVMFNNQMTIKYFITIDNQYWSTRWPGWGGFTDAQKAAYRKQAMRELDDFLSGNQNAYKSLISGSRSVPDSDKTIPFIQVTALDDKIKDGKLLPDSAAANSELLFTLILNPSLLGVDMPGGMYSGGKGGSNIREAFLAQLLIRELERSFVVKPLMVVATINGWAKKWPGLTFRFPNHYLTTLDSGKNAAPINA</sequence>
<dbReference type="Proteomes" id="UP000190166">
    <property type="component" value="Unassembled WGS sequence"/>
</dbReference>
<proteinExistence type="predicted"/>
<accession>A0A1T5PBI2</accession>
<dbReference type="AlphaFoldDB" id="A0A1T5PBI2"/>
<dbReference type="EMBL" id="FUZZ01000006">
    <property type="protein sequence ID" value="SKD10104.1"/>
    <property type="molecule type" value="Genomic_DNA"/>
</dbReference>
<evidence type="ECO:0000313" key="1">
    <source>
        <dbReference type="EMBL" id="SKD10104.1"/>
    </source>
</evidence>
<evidence type="ECO:0000313" key="2">
    <source>
        <dbReference type="Proteomes" id="UP000190166"/>
    </source>
</evidence>
<keyword evidence="2" id="KW-1185">Reference proteome</keyword>
<dbReference type="STRING" id="393003.SAMN05660461_6004"/>
<organism evidence="1 2">
    <name type="scientific">Chitinophaga ginsengisegetis</name>
    <dbReference type="NCBI Taxonomy" id="393003"/>
    <lineage>
        <taxon>Bacteria</taxon>
        <taxon>Pseudomonadati</taxon>
        <taxon>Bacteroidota</taxon>
        <taxon>Chitinophagia</taxon>
        <taxon>Chitinophagales</taxon>
        <taxon>Chitinophagaceae</taxon>
        <taxon>Chitinophaga</taxon>
    </lineage>
</organism>
<reference evidence="1 2" key="1">
    <citation type="submission" date="2017-02" db="EMBL/GenBank/DDBJ databases">
        <authorList>
            <person name="Peterson S.W."/>
        </authorList>
    </citation>
    <scope>NUCLEOTIDE SEQUENCE [LARGE SCALE GENOMIC DNA]</scope>
    <source>
        <strain evidence="1 2">DSM 18108</strain>
    </source>
</reference>